<dbReference type="SFLD" id="SFLDS00005">
    <property type="entry name" value="Isoprenoid_Synthase_Type_I"/>
    <property type="match status" value="1"/>
</dbReference>
<keyword evidence="1 2" id="KW-0808">Transferase</keyword>
<dbReference type="EMBL" id="FLYE01000001">
    <property type="protein sequence ID" value="SCA54946.1"/>
    <property type="molecule type" value="Genomic_DNA"/>
</dbReference>
<accession>A0A1C3RCD6</accession>
<organism evidence="2 3">
    <name type="scientific">Candidatus Terasakiella magnetica</name>
    <dbReference type="NCBI Taxonomy" id="1867952"/>
    <lineage>
        <taxon>Bacteria</taxon>
        <taxon>Pseudomonadati</taxon>
        <taxon>Pseudomonadota</taxon>
        <taxon>Alphaproteobacteria</taxon>
        <taxon>Rhodospirillales</taxon>
        <taxon>Terasakiellaceae</taxon>
        <taxon>Terasakiella</taxon>
    </lineage>
</organism>
<dbReference type="InterPro" id="IPR044843">
    <property type="entry name" value="Trans_IPPS_bact-type"/>
</dbReference>
<proteinExistence type="predicted"/>
<dbReference type="InterPro" id="IPR002060">
    <property type="entry name" value="Squ/phyt_synthse"/>
</dbReference>
<evidence type="ECO:0000313" key="2">
    <source>
        <dbReference type="EMBL" id="SCA54946.1"/>
    </source>
</evidence>
<dbReference type="STRING" id="1867952.MTBPR1_10193"/>
<reference evidence="2 3" key="1">
    <citation type="submission" date="2016-07" db="EMBL/GenBank/DDBJ databases">
        <authorList>
            <person name="Lefevre C.T."/>
        </authorList>
    </citation>
    <scope>NUCLEOTIDE SEQUENCE [LARGE SCALE GENOMIC DNA]</scope>
    <source>
        <strain evidence="2">PR1</strain>
    </source>
</reference>
<dbReference type="InterPro" id="IPR033904">
    <property type="entry name" value="Trans_IPPS_HH"/>
</dbReference>
<dbReference type="SUPFAM" id="SSF48576">
    <property type="entry name" value="Terpenoid synthases"/>
    <property type="match status" value="1"/>
</dbReference>
<dbReference type="OrthoDB" id="9807580at2"/>
<dbReference type="RefSeq" id="WP_069185675.1">
    <property type="nucleotide sequence ID" value="NZ_FLYE01000001.1"/>
</dbReference>
<dbReference type="AlphaFoldDB" id="A0A1C3RCD6"/>
<dbReference type="PROSITE" id="PS01045">
    <property type="entry name" value="SQUALEN_PHYTOEN_SYN_2"/>
    <property type="match status" value="1"/>
</dbReference>
<evidence type="ECO:0000313" key="3">
    <source>
        <dbReference type="Proteomes" id="UP000231658"/>
    </source>
</evidence>
<dbReference type="Proteomes" id="UP000231658">
    <property type="component" value="Unassembled WGS sequence"/>
</dbReference>
<dbReference type="PANTHER" id="PTHR31480">
    <property type="entry name" value="BIFUNCTIONAL LYCOPENE CYCLASE/PHYTOENE SYNTHASE"/>
    <property type="match status" value="1"/>
</dbReference>
<dbReference type="Gene3D" id="1.10.600.10">
    <property type="entry name" value="Farnesyl Diphosphate Synthase"/>
    <property type="match status" value="1"/>
</dbReference>
<dbReference type="SFLD" id="SFLDG01018">
    <property type="entry name" value="Squalene/Phytoene_Synthase_Lik"/>
    <property type="match status" value="1"/>
</dbReference>
<evidence type="ECO:0000256" key="1">
    <source>
        <dbReference type="ARBA" id="ARBA00022679"/>
    </source>
</evidence>
<keyword evidence="3" id="KW-1185">Reference proteome</keyword>
<gene>
    <name evidence="2" type="ORF">MTBPR1_10193</name>
</gene>
<dbReference type="GO" id="GO:0004311">
    <property type="term" value="F:geranylgeranyl diphosphate synthase activity"/>
    <property type="evidence" value="ECO:0007669"/>
    <property type="project" value="InterPro"/>
</dbReference>
<dbReference type="Pfam" id="PF00494">
    <property type="entry name" value="SQS_PSY"/>
    <property type="match status" value="1"/>
</dbReference>
<sequence>MTHASPKDFDFVETIVKESKSSFAAGMKVLPVERRGYLYAIYAYCRVLDDIADEDDLRENKLAELKNWRTKIDETLKGKPDCAITRILADGIKIYDLPTQELYNLIDGMEADANGPINKPTLEELYQYCRNVAVSVGLLSLPVFGRTDEGAKEFAIELGYALQLTNILRDIPEDESIGRIYLPSDLLEKHHVESLQSSELSKVLKEIAQLAQNHYDRTEILLKKIGSQNLLPAQMMKAGYYKIFEKMQKRGWHILSPRIRLSKTEKAFMVMRMLTKV</sequence>
<dbReference type="InterPro" id="IPR008949">
    <property type="entry name" value="Isoprenoid_synthase_dom_sf"/>
</dbReference>
<dbReference type="GO" id="GO:0016117">
    <property type="term" value="P:carotenoid biosynthetic process"/>
    <property type="evidence" value="ECO:0007669"/>
    <property type="project" value="UniProtKB-ARBA"/>
</dbReference>
<protein>
    <submittedName>
        <fullName evidence="2">Putative phytoene synthase</fullName>
        <ecNumber evidence="2">2.5.1.32</ecNumber>
    </submittedName>
</protein>
<dbReference type="CDD" id="cd00683">
    <property type="entry name" value="Trans_IPPS_HH"/>
    <property type="match status" value="1"/>
</dbReference>
<dbReference type="EC" id="2.5.1.32" evidence="2"/>
<dbReference type="GO" id="GO:0051996">
    <property type="term" value="F:squalene synthase [NAD(P)H] activity"/>
    <property type="evidence" value="ECO:0007669"/>
    <property type="project" value="InterPro"/>
</dbReference>
<dbReference type="SFLD" id="SFLDG01212">
    <property type="entry name" value="Phytoene_synthase_like"/>
    <property type="match status" value="1"/>
</dbReference>
<dbReference type="InterPro" id="IPR019845">
    <property type="entry name" value="Squalene/phytoene_synthase_CS"/>
</dbReference>
<name>A0A1C3RCD6_9PROT</name>